<sequence length="132" mass="14593">MGEVTILNIGNNIIVPVQTELHDEDARQLQTDILKKIENTGAKGLLIDVSAVSIIDSFLGRLLVETSKMARLMGTETVLVGMKKEVVLTLIQLGLQMKNLHTALNIEDGLALLEKMITGPSLSRRKDEKFRK</sequence>
<dbReference type="PANTHER" id="PTHR33745:SF1">
    <property type="entry name" value="RSBT ANTAGONIST PROTEIN RSBS"/>
    <property type="match status" value="1"/>
</dbReference>
<dbReference type="InterPro" id="IPR051932">
    <property type="entry name" value="Bact_StressResp_Reg"/>
</dbReference>
<keyword evidence="3" id="KW-1185">Reference proteome</keyword>
<dbReference type="EMBL" id="CP061800">
    <property type="protein sequence ID" value="QTA88051.1"/>
    <property type="molecule type" value="Genomic_DNA"/>
</dbReference>
<accession>A0A975BM57</accession>
<name>A0A975BM57_9BACT</name>
<dbReference type="CDD" id="cd07041">
    <property type="entry name" value="STAS_RsbR_RsbS_like"/>
    <property type="match status" value="1"/>
</dbReference>
<dbReference type="AlphaFoldDB" id="A0A975BM57"/>
<protein>
    <submittedName>
        <fullName evidence="2">STAS domain-containing protein</fullName>
    </submittedName>
</protein>
<reference evidence="2" key="1">
    <citation type="journal article" date="2021" name="Microb. Physiol.">
        <title>Proteogenomic Insights into the Physiology of Marine, Sulfate-Reducing, Filamentous Desulfonema limicola and Desulfonema magnum.</title>
        <authorList>
            <person name="Schnaars V."/>
            <person name="Wohlbrand L."/>
            <person name="Scheve S."/>
            <person name="Hinrichs C."/>
            <person name="Reinhardt R."/>
            <person name="Rabus R."/>
        </authorList>
    </citation>
    <scope>NUCLEOTIDE SEQUENCE</scope>
    <source>
        <strain evidence="2">4be13</strain>
    </source>
</reference>
<dbReference type="KEGG" id="dmm:dnm_040910"/>
<dbReference type="Pfam" id="PF01740">
    <property type="entry name" value="STAS"/>
    <property type="match status" value="1"/>
</dbReference>
<evidence type="ECO:0000313" key="2">
    <source>
        <dbReference type="EMBL" id="QTA88051.1"/>
    </source>
</evidence>
<dbReference type="SUPFAM" id="SSF52091">
    <property type="entry name" value="SpoIIaa-like"/>
    <property type="match status" value="1"/>
</dbReference>
<dbReference type="PANTHER" id="PTHR33745">
    <property type="entry name" value="RSBT ANTAGONIST PROTEIN RSBS-RELATED"/>
    <property type="match status" value="1"/>
</dbReference>
<evidence type="ECO:0000313" key="3">
    <source>
        <dbReference type="Proteomes" id="UP000663722"/>
    </source>
</evidence>
<dbReference type="InterPro" id="IPR036513">
    <property type="entry name" value="STAS_dom_sf"/>
</dbReference>
<proteinExistence type="predicted"/>
<dbReference type="Proteomes" id="UP000663722">
    <property type="component" value="Chromosome"/>
</dbReference>
<dbReference type="Gene3D" id="3.30.750.24">
    <property type="entry name" value="STAS domain"/>
    <property type="match status" value="1"/>
</dbReference>
<dbReference type="InterPro" id="IPR002645">
    <property type="entry name" value="STAS_dom"/>
</dbReference>
<evidence type="ECO:0000259" key="1">
    <source>
        <dbReference type="PROSITE" id="PS50801"/>
    </source>
</evidence>
<dbReference type="RefSeq" id="WP_207682992.1">
    <property type="nucleotide sequence ID" value="NZ_CP061800.1"/>
</dbReference>
<gene>
    <name evidence="2" type="ORF">dnm_040910</name>
</gene>
<feature type="domain" description="STAS" evidence="1">
    <location>
        <begin position="2"/>
        <end position="113"/>
    </location>
</feature>
<organism evidence="2 3">
    <name type="scientific">Desulfonema magnum</name>
    <dbReference type="NCBI Taxonomy" id="45655"/>
    <lineage>
        <taxon>Bacteria</taxon>
        <taxon>Pseudomonadati</taxon>
        <taxon>Thermodesulfobacteriota</taxon>
        <taxon>Desulfobacteria</taxon>
        <taxon>Desulfobacterales</taxon>
        <taxon>Desulfococcaceae</taxon>
        <taxon>Desulfonema</taxon>
    </lineage>
</organism>
<dbReference type="PROSITE" id="PS50801">
    <property type="entry name" value="STAS"/>
    <property type="match status" value="1"/>
</dbReference>